<accession>D8RL65</accession>
<dbReference type="OMA" id="RMPLMFG"/>
<dbReference type="InParanoid" id="D8RL65"/>
<dbReference type="PANTHER" id="PTHR43242">
    <property type="entry name" value="NAD(P)-BINDING ROSSMANN-FOLD SUPERFAMILY PROTEIN"/>
    <property type="match status" value="1"/>
</dbReference>
<dbReference type="STRING" id="88036.D8RL65"/>
<dbReference type="PANTHER" id="PTHR43242:SF1">
    <property type="entry name" value="NAD(P)-BINDING ROSSMANN-FOLD SUPERFAMILY PROTEIN"/>
    <property type="match status" value="1"/>
</dbReference>
<protein>
    <recommendedName>
        <fullName evidence="1">RmlD-like substrate binding domain-containing protein</fullName>
    </recommendedName>
</protein>
<dbReference type="CDD" id="cd05254">
    <property type="entry name" value="dTDP_HR_like_SDR_e"/>
    <property type="match status" value="1"/>
</dbReference>
<evidence type="ECO:0000313" key="2">
    <source>
        <dbReference type="EMBL" id="EFJ26863.1"/>
    </source>
</evidence>
<name>D8RL65_SELML</name>
<dbReference type="SUPFAM" id="SSF51735">
    <property type="entry name" value="NAD(P)-binding Rossmann-fold domains"/>
    <property type="match status" value="1"/>
</dbReference>
<dbReference type="InterPro" id="IPR036291">
    <property type="entry name" value="NAD(P)-bd_dom_sf"/>
</dbReference>
<dbReference type="OrthoDB" id="6235964at2759"/>
<evidence type="ECO:0000313" key="3">
    <source>
        <dbReference type="Proteomes" id="UP000001514"/>
    </source>
</evidence>
<dbReference type="Proteomes" id="UP000001514">
    <property type="component" value="Unassembled WGS sequence"/>
</dbReference>
<proteinExistence type="predicted"/>
<dbReference type="AlphaFoldDB" id="D8RL65"/>
<keyword evidence="3" id="KW-1185">Reference proteome</keyword>
<dbReference type="Gene3D" id="3.40.50.720">
    <property type="entry name" value="NAD(P)-binding Rossmann-like Domain"/>
    <property type="match status" value="1"/>
</dbReference>
<dbReference type="InterPro" id="IPR029903">
    <property type="entry name" value="RmlD-like-bd"/>
</dbReference>
<dbReference type="EMBL" id="GL377583">
    <property type="protein sequence ID" value="EFJ26863.1"/>
    <property type="molecule type" value="Genomic_DNA"/>
</dbReference>
<dbReference type="FunCoup" id="D8RL65">
    <property type="interactions" value="2347"/>
</dbReference>
<dbReference type="Pfam" id="PF04321">
    <property type="entry name" value="RmlD_sub_bind"/>
    <property type="match status" value="1"/>
</dbReference>
<dbReference type="HOGENOM" id="CLU_045518_2_3_1"/>
<gene>
    <name evidence="2" type="ORF">SELMODRAFT_172571</name>
</gene>
<feature type="domain" description="RmlD-like substrate binding" evidence="1">
    <location>
        <begin position="1"/>
        <end position="305"/>
    </location>
</feature>
<dbReference type="KEGG" id="smo:SELMODRAFT_172571"/>
<dbReference type="eggNOG" id="KOG1430">
    <property type="taxonomic scope" value="Eukaryota"/>
</dbReference>
<organism evidence="3">
    <name type="scientific">Selaginella moellendorffii</name>
    <name type="common">Spikemoss</name>
    <dbReference type="NCBI Taxonomy" id="88036"/>
    <lineage>
        <taxon>Eukaryota</taxon>
        <taxon>Viridiplantae</taxon>
        <taxon>Streptophyta</taxon>
        <taxon>Embryophyta</taxon>
        <taxon>Tracheophyta</taxon>
        <taxon>Lycopodiopsida</taxon>
        <taxon>Selaginellales</taxon>
        <taxon>Selaginellaceae</taxon>
        <taxon>Selaginella</taxon>
    </lineage>
</organism>
<reference evidence="2 3" key="1">
    <citation type="journal article" date="2011" name="Science">
        <title>The Selaginella genome identifies genetic changes associated with the evolution of vascular plants.</title>
        <authorList>
            <person name="Banks J.A."/>
            <person name="Nishiyama T."/>
            <person name="Hasebe M."/>
            <person name="Bowman J.L."/>
            <person name="Gribskov M."/>
            <person name="dePamphilis C."/>
            <person name="Albert V.A."/>
            <person name="Aono N."/>
            <person name="Aoyama T."/>
            <person name="Ambrose B.A."/>
            <person name="Ashton N.W."/>
            <person name="Axtell M.J."/>
            <person name="Barker E."/>
            <person name="Barker M.S."/>
            <person name="Bennetzen J.L."/>
            <person name="Bonawitz N.D."/>
            <person name="Chapple C."/>
            <person name="Cheng C."/>
            <person name="Correa L.G."/>
            <person name="Dacre M."/>
            <person name="DeBarry J."/>
            <person name="Dreyer I."/>
            <person name="Elias M."/>
            <person name="Engstrom E.M."/>
            <person name="Estelle M."/>
            <person name="Feng L."/>
            <person name="Finet C."/>
            <person name="Floyd S.K."/>
            <person name="Frommer W.B."/>
            <person name="Fujita T."/>
            <person name="Gramzow L."/>
            <person name="Gutensohn M."/>
            <person name="Harholt J."/>
            <person name="Hattori M."/>
            <person name="Heyl A."/>
            <person name="Hirai T."/>
            <person name="Hiwatashi Y."/>
            <person name="Ishikawa M."/>
            <person name="Iwata M."/>
            <person name="Karol K.G."/>
            <person name="Koehler B."/>
            <person name="Kolukisaoglu U."/>
            <person name="Kubo M."/>
            <person name="Kurata T."/>
            <person name="Lalonde S."/>
            <person name="Li K."/>
            <person name="Li Y."/>
            <person name="Litt A."/>
            <person name="Lyons E."/>
            <person name="Manning G."/>
            <person name="Maruyama T."/>
            <person name="Michael T.P."/>
            <person name="Mikami K."/>
            <person name="Miyazaki S."/>
            <person name="Morinaga S."/>
            <person name="Murata T."/>
            <person name="Mueller-Roeber B."/>
            <person name="Nelson D.R."/>
            <person name="Obara M."/>
            <person name="Oguri Y."/>
            <person name="Olmstead R.G."/>
            <person name="Onodera N."/>
            <person name="Petersen B.L."/>
            <person name="Pils B."/>
            <person name="Prigge M."/>
            <person name="Rensing S.A."/>
            <person name="Riano-Pachon D.M."/>
            <person name="Roberts A.W."/>
            <person name="Sato Y."/>
            <person name="Scheller H.V."/>
            <person name="Schulz B."/>
            <person name="Schulz C."/>
            <person name="Shakirov E.V."/>
            <person name="Shibagaki N."/>
            <person name="Shinohara N."/>
            <person name="Shippen D.E."/>
            <person name="Soerensen I."/>
            <person name="Sotooka R."/>
            <person name="Sugimoto N."/>
            <person name="Sugita M."/>
            <person name="Sumikawa N."/>
            <person name="Tanurdzic M."/>
            <person name="Theissen G."/>
            <person name="Ulvskov P."/>
            <person name="Wakazuki S."/>
            <person name="Weng J.K."/>
            <person name="Willats W.W."/>
            <person name="Wipf D."/>
            <person name="Wolf P.G."/>
            <person name="Yang L."/>
            <person name="Zimmer A.D."/>
            <person name="Zhu Q."/>
            <person name="Mitros T."/>
            <person name="Hellsten U."/>
            <person name="Loque D."/>
            <person name="Otillar R."/>
            <person name="Salamov A."/>
            <person name="Schmutz J."/>
            <person name="Shapiro H."/>
            <person name="Lindquist E."/>
            <person name="Lucas S."/>
            <person name="Rokhsar D."/>
            <person name="Grigoriev I.V."/>
        </authorList>
    </citation>
    <scope>NUCLEOTIDE SEQUENCE [LARGE SCALE GENOMIC DNA]</scope>
</reference>
<evidence type="ECO:0000259" key="1">
    <source>
        <dbReference type="Pfam" id="PF04321"/>
    </source>
</evidence>
<dbReference type="Gramene" id="EFJ26863">
    <property type="protein sequence ID" value="EFJ26863"/>
    <property type="gene ID" value="SELMODRAFT_172571"/>
</dbReference>
<sequence>MAVLVVGGSGYVGLHLLKALAARYSPENIAYTYNSHPPPLSEQLGVGYRVDLTTGQGLQDLALSVHPRVVVNCAAMSVPRDCEENPQKAMAVNVPRALLRYLASLQTGAPPLLVHFSTDQVYEGIKQFYVETDETKPVNVYGLSKVEAEFLIRSTWRNYAILRSSIIYGPQPVVHVQKPLPVQWMDMALSARKPVDFFHDEYRCPIFIGDVVKVVALLITLSEQSGGAMQLVLNLGGPERLSRAEMAQVVARVKGYHPSLINQVPASSVDRGVASPADISMDVEKLRSTLGICLTPFDEGVRQTLMLAA</sequence>